<proteinExistence type="predicted"/>
<evidence type="ECO:0000313" key="4">
    <source>
        <dbReference type="Proteomes" id="UP000182826"/>
    </source>
</evidence>
<comment type="caution">
    <text evidence="3">The sequence shown here is derived from an EMBL/GenBank/DDBJ whole genome shotgun (WGS) entry which is preliminary data.</text>
</comment>
<protein>
    <recommendedName>
        <fullName evidence="2">Bacteroidetes PKD-like domain-containing protein</fullName>
    </recommendedName>
</protein>
<evidence type="ECO:0000256" key="1">
    <source>
        <dbReference type="SAM" id="SignalP"/>
    </source>
</evidence>
<dbReference type="SUPFAM" id="SSF69304">
    <property type="entry name" value="Tricorn protease N-terminal domain"/>
    <property type="match status" value="1"/>
</dbReference>
<evidence type="ECO:0000313" key="3">
    <source>
        <dbReference type="EMBL" id="OIV42809.1"/>
    </source>
</evidence>
<keyword evidence="4" id="KW-1185">Reference proteome</keyword>
<dbReference type="InterPro" id="IPR031815">
    <property type="entry name" value="DUF5074"/>
</dbReference>
<dbReference type="Proteomes" id="UP000182826">
    <property type="component" value="Unassembled WGS sequence"/>
</dbReference>
<name>A0A1J7CAS5_FLAJO</name>
<evidence type="ECO:0000259" key="2">
    <source>
        <dbReference type="Pfam" id="PF16820"/>
    </source>
</evidence>
<dbReference type="InterPro" id="IPR015943">
    <property type="entry name" value="WD40/YVTN_repeat-like_dom_sf"/>
</dbReference>
<dbReference type="RefSeq" id="WP_071636092.1">
    <property type="nucleotide sequence ID" value="NZ_MLFK01000005.1"/>
</dbReference>
<reference evidence="3 4" key="1">
    <citation type="submission" date="2016-10" db="EMBL/GenBank/DDBJ databases">
        <title>Draft Genome Sequence of Rhizobacteria Flavobacterium johnsoniae CI04.</title>
        <authorList>
            <person name="Bravo J.I."/>
            <person name="Lozano G.L."/>
            <person name="Handelsman J."/>
        </authorList>
    </citation>
    <scope>NUCLEOTIDE SEQUENCE [LARGE SCALE GENOMIC DNA]</scope>
    <source>
        <strain evidence="3 4">CI04</strain>
    </source>
</reference>
<feature type="signal peptide" evidence="1">
    <location>
        <begin position="1"/>
        <end position="25"/>
    </location>
</feature>
<dbReference type="PROSITE" id="PS51257">
    <property type="entry name" value="PROKAR_LIPOPROTEIN"/>
    <property type="match status" value="1"/>
</dbReference>
<accession>A0A1J7CAS5</accession>
<dbReference type="InterPro" id="IPR041696">
    <property type="entry name" value="PKD_3"/>
</dbReference>
<dbReference type="Pfam" id="PF16820">
    <property type="entry name" value="PKD_3"/>
    <property type="match status" value="1"/>
</dbReference>
<keyword evidence="1" id="KW-0732">Signal</keyword>
<gene>
    <name evidence="3" type="ORF">BKM63_08030</name>
</gene>
<dbReference type="Pfam" id="PF16819">
    <property type="entry name" value="DUF5074"/>
    <property type="match status" value="1"/>
</dbReference>
<dbReference type="OrthoDB" id="1041092at2"/>
<feature type="domain" description="Bacteroidetes PKD-like" evidence="2">
    <location>
        <begin position="32"/>
        <end position="98"/>
    </location>
</feature>
<feature type="chain" id="PRO_5009644094" description="Bacteroidetes PKD-like domain-containing protein" evidence="1">
    <location>
        <begin position="26"/>
        <end position="439"/>
    </location>
</feature>
<organism evidence="3 4">
    <name type="scientific">Flavobacterium johnsoniae</name>
    <name type="common">Cytophaga johnsonae</name>
    <dbReference type="NCBI Taxonomy" id="986"/>
    <lineage>
        <taxon>Bacteria</taxon>
        <taxon>Pseudomonadati</taxon>
        <taxon>Bacteroidota</taxon>
        <taxon>Flavobacteriia</taxon>
        <taxon>Flavobacteriales</taxon>
        <taxon>Flavobacteriaceae</taxon>
        <taxon>Flavobacterium</taxon>
    </lineage>
</organism>
<sequence>MKNQFFSKQLLAVASLMMLTVSCNNDDDFTAPPVIKGEQQLKDTLTIGKTLQLSSKLADRNNVSFEWAVDGKVVGSDSTYVFKPETRGDFKVTMTAKNGGGNVSLTYDIHTYGAYENGFFMINEGWFGHGTGTVGFYRYDTKAIEDSVFVKVNPDKDLKPESSTLEFGTIINKKLFLVSKVGGPVVVADAYSLKEEKRIPAQGGNDWRAVVGVDENQALLTSGKGIFKLNLSTMALNGQIEGVTGQVGDIVKAGGYIFALSASKGVIVINASTLAVEKTISGMVLGFAVTDDKKVWAAGGKNLISIDSNTLEVKEIPLGFQANGSWGAWHPGSITAARNDVFIAKNGSWSGGKEVYKYNGTAGSLTAPFITLTNSNILYGAGIGYDRKKNTLVVNTVNEGFGENFAINNLYLFNAESGVKTGTISFSGYYFPAVSVFHQ</sequence>
<dbReference type="Gene3D" id="2.130.10.10">
    <property type="entry name" value="YVTN repeat-like/Quinoprotein amine dehydrogenase"/>
    <property type="match status" value="1"/>
</dbReference>
<dbReference type="EMBL" id="MLFK01000005">
    <property type="protein sequence ID" value="OIV42809.1"/>
    <property type="molecule type" value="Genomic_DNA"/>
</dbReference>
<dbReference type="AlphaFoldDB" id="A0A1J7CAS5"/>